<sequence>MLQFLVYNRVCFNQSLMFHCGKGTWSFGKRRNKTHILCVRCGRRSFYLQKSRCSACAFPAARKRTCKPFLSLSLSLSLYIYIYIGWLYSSDVGIFSDRRSVKAIQRKTTGTDQMRYLRNGPRRFKSSFREGDTSHPLTFFNRVNFIFILSETKVLVMLVGFLLTVLQLYMFNMIFEYFAKKLFSYDDKEGLKKLRANYKAFLNGLILFPLNIPRTAYYACMRGRKNVVKVIKDVFKERKQSQVPRHDFLDHLLEEVKKEGTFLTEEIAMDLVFVLLFATYETTSTAVTFATKFLADHPSTLAELTKEHGTILRSRESEESEMTWEEYKSMTFTHMIINETVRLANIAPMILRRVTKDVELKGDLQGL</sequence>
<reference evidence="1 2" key="1">
    <citation type="journal article" date="2022" name="Plant J.">
        <title>Chromosome-level genome of Camellia lanceoleosa provides a valuable resource for understanding genome evolution and self-incompatibility.</title>
        <authorList>
            <person name="Gong W."/>
            <person name="Xiao S."/>
            <person name="Wang L."/>
            <person name="Liao Z."/>
            <person name="Chang Y."/>
            <person name="Mo W."/>
            <person name="Hu G."/>
            <person name="Li W."/>
            <person name="Zhao G."/>
            <person name="Zhu H."/>
            <person name="Hu X."/>
            <person name="Ji K."/>
            <person name="Xiang X."/>
            <person name="Song Q."/>
            <person name="Yuan D."/>
            <person name="Jin S."/>
            <person name="Zhang L."/>
        </authorList>
    </citation>
    <scope>NUCLEOTIDE SEQUENCE [LARGE SCALE GENOMIC DNA]</scope>
    <source>
        <strain evidence="1">SQ_2022a</strain>
    </source>
</reference>
<protein>
    <submittedName>
        <fullName evidence="1">Cytochrome P450 87A3</fullName>
    </submittedName>
</protein>
<dbReference type="EMBL" id="CM045766">
    <property type="protein sequence ID" value="KAI8003985.1"/>
    <property type="molecule type" value="Genomic_DNA"/>
</dbReference>
<keyword evidence="2" id="KW-1185">Reference proteome</keyword>
<name>A0ACC0GS38_9ERIC</name>
<evidence type="ECO:0000313" key="1">
    <source>
        <dbReference type="EMBL" id="KAI8003985.1"/>
    </source>
</evidence>
<evidence type="ECO:0000313" key="2">
    <source>
        <dbReference type="Proteomes" id="UP001060215"/>
    </source>
</evidence>
<organism evidence="1 2">
    <name type="scientific">Camellia lanceoleosa</name>
    <dbReference type="NCBI Taxonomy" id="1840588"/>
    <lineage>
        <taxon>Eukaryota</taxon>
        <taxon>Viridiplantae</taxon>
        <taxon>Streptophyta</taxon>
        <taxon>Embryophyta</taxon>
        <taxon>Tracheophyta</taxon>
        <taxon>Spermatophyta</taxon>
        <taxon>Magnoliopsida</taxon>
        <taxon>eudicotyledons</taxon>
        <taxon>Gunneridae</taxon>
        <taxon>Pentapetalae</taxon>
        <taxon>asterids</taxon>
        <taxon>Ericales</taxon>
        <taxon>Theaceae</taxon>
        <taxon>Camellia</taxon>
    </lineage>
</organism>
<accession>A0ACC0GS38</accession>
<comment type="caution">
    <text evidence="1">The sequence shown here is derived from an EMBL/GenBank/DDBJ whole genome shotgun (WGS) entry which is preliminary data.</text>
</comment>
<dbReference type="Proteomes" id="UP001060215">
    <property type="component" value="Chromosome 9"/>
</dbReference>
<gene>
    <name evidence="1" type="ORF">LOK49_LG08G00340</name>
</gene>
<proteinExistence type="predicted"/>